<accession>A0AAJ5VWY7</accession>
<dbReference type="EMBL" id="CP119312">
    <property type="protein sequence ID" value="WEK05725.1"/>
    <property type="molecule type" value="Genomic_DNA"/>
</dbReference>
<sequence>MTTAKEFLDRVNEVSAAVGWQAGVGAVETAGFIISCLAASPEQIDRFMAEGSELILDGTIAPENGGLTYFASNGELVSPADRRQRMGKQQ</sequence>
<dbReference type="Proteomes" id="UP001217476">
    <property type="component" value="Chromosome"/>
</dbReference>
<name>A0AAJ5VWY7_9HYPH</name>
<organism evidence="1 2">
    <name type="scientific">Candidatus Devosia phytovorans</name>
    <dbReference type="NCBI Taxonomy" id="3121372"/>
    <lineage>
        <taxon>Bacteria</taxon>
        <taxon>Pseudomonadati</taxon>
        <taxon>Pseudomonadota</taxon>
        <taxon>Alphaproteobacteria</taxon>
        <taxon>Hyphomicrobiales</taxon>
        <taxon>Devosiaceae</taxon>
        <taxon>Devosia</taxon>
    </lineage>
</organism>
<protein>
    <submittedName>
        <fullName evidence="1">Uncharacterized protein</fullName>
    </submittedName>
</protein>
<dbReference type="AlphaFoldDB" id="A0AAJ5VWY7"/>
<gene>
    <name evidence="1" type="ORF">P0Y65_05580</name>
</gene>
<proteinExistence type="predicted"/>
<reference evidence="1" key="1">
    <citation type="submission" date="2023-03" db="EMBL/GenBank/DDBJ databases">
        <title>Andean soil-derived lignocellulolytic bacterial consortium as a source of novel taxa and putative plastic-active enzymes.</title>
        <authorList>
            <person name="Diaz-Garcia L."/>
            <person name="Chuvochina M."/>
            <person name="Feuerriegel G."/>
            <person name="Bunk B."/>
            <person name="Sproer C."/>
            <person name="Streit W.R."/>
            <person name="Rodriguez L.M."/>
            <person name="Overmann J."/>
            <person name="Jimenez D.J."/>
        </authorList>
    </citation>
    <scope>NUCLEOTIDE SEQUENCE</scope>
    <source>
        <strain evidence="1">MAG 4196</strain>
    </source>
</reference>
<evidence type="ECO:0000313" key="1">
    <source>
        <dbReference type="EMBL" id="WEK05725.1"/>
    </source>
</evidence>
<evidence type="ECO:0000313" key="2">
    <source>
        <dbReference type="Proteomes" id="UP001217476"/>
    </source>
</evidence>